<dbReference type="KEGG" id="tro:trd_A0518"/>
<evidence type="ECO:0000313" key="2">
    <source>
        <dbReference type="Proteomes" id="UP000000447"/>
    </source>
</evidence>
<protein>
    <submittedName>
        <fullName evidence="1">Uncharacterized protein</fullName>
    </submittedName>
</protein>
<accession>B9L404</accession>
<evidence type="ECO:0000313" key="1">
    <source>
        <dbReference type="EMBL" id="ACM06746.1"/>
    </source>
</evidence>
<proteinExistence type="predicted"/>
<sequence>MCVGHRCACSLSPVAADTTMRRSGAVGSGFRRAATLLTLPVSHGREWQITEAQRRGLVRSTE</sequence>
<reference evidence="1 2" key="1">
    <citation type="journal article" date="2009" name="PLoS ONE">
        <title>Complete genome sequence of the aerobic CO-oxidizing thermophile Thermomicrobium roseum.</title>
        <authorList>
            <person name="Wu D."/>
            <person name="Raymond J."/>
            <person name="Wu M."/>
            <person name="Chatterji S."/>
            <person name="Ren Q."/>
            <person name="Graham J.E."/>
            <person name="Bryant D.A."/>
            <person name="Robb F."/>
            <person name="Colman A."/>
            <person name="Tallon L.J."/>
            <person name="Badger J.H."/>
            <person name="Madupu R."/>
            <person name="Ward N.L."/>
            <person name="Eisen J.A."/>
        </authorList>
    </citation>
    <scope>NUCLEOTIDE SEQUENCE [LARGE SCALE GENOMIC DNA]</scope>
    <source>
        <strain evidence="2">ATCC 27502 / DSM 5159 / P-2</strain>
        <plasmid evidence="1">unnamed</plasmid>
    </source>
</reference>
<dbReference type="EMBL" id="CP001276">
    <property type="protein sequence ID" value="ACM06746.1"/>
    <property type="molecule type" value="Genomic_DNA"/>
</dbReference>
<gene>
    <name evidence="1" type="ordered locus">trd_A0518</name>
</gene>
<organism evidence="1 2">
    <name type="scientific">Thermomicrobium roseum (strain ATCC 27502 / DSM 5159 / P-2)</name>
    <dbReference type="NCBI Taxonomy" id="309801"/>
    <lineage>
        <taxon>Bacteria</taxon>
        <taxon>Pseudomonadati</taxon>
        <taxon>Thermomicrobiota</taxon>
        <taxon>Thermomicrobia</taxon>
        <taxon>Thermomicrobiales</taxon>
        <taxon>Thermomicrobiaceae</taxon>
        <taxon>Thermomicrobium</taxon>
    </lineage>
</organism>
<name>B9L404_THERP</name>
<dbReference type="AlphaFoldDB" id="B9L404"/>
<geneLocation type="plasmid" evidence="2">
    <name>Tros</name>
</geneLocation>
<keyword evidence="1" id="KW-0614">Plasmid</keyword>
<dbReference type="Proteomes" id="UP000000447">
    <property type="component" value="Plasmid unnamed"/>
</dbReference>
<keyword evidence="2" id="KW-1185">Reference proteome</keyword>
<dbReference type="HOGENOM" id="CLU_2902856_0_0_0"/>